<feature type="transmembrane region" description="Helical" evidence="1">
    <location>
        <begin position="12"/>
        <end position="32"/>
    </location>
</feature>
<accession>A0ABS5F7E2</accession>
<evidence type="ECO:0000313" key="2">
    <source>
        <dbReference type="EMBL" id="MBR0668496.1"/>
    </source>
</evidence>
<dbReference type="EMBL" id="JAAGBB010000059">
    <property type="protein sequence ID" value="MBR0668496.1"/>
    <property type="molecule type" value="Genomic_DNA"/>
</dbReference>
<name>A0ABS5F7E2_9PROT</name>
<evidence type="ECO:0000256" key="1">
    <source>
        <dbReference type="SAM" id="Phobius"/>
    </source>
</evidence>
<dbReference type="Proteomes" id="UP001196870">
    <property type="component" value="Unassembled WGS sequence"/>
</dbReference>
<reference evidence="3" key="1">
    <citation type="journal article" date="2021" name="Syst. Appl. Microbiol.">
        <title>Roseomonas hellenica sp. nov., isolated from roots of wild-growing Alkanna tinctoria.</title>
        <authorList>
            <person name="Rat A."/>
            <person name="Naranjo H.D."/>
            <person name="Lebbe L."/>
            <person name="Cnockaert M."/>
            <person name="Krigas N."/>
            <person name="Grigoriadou K."/>
            <person name="Maloupa E."/>
            <person name="Willems A."/>
        </authorList>
    </citation>
    <scope>NUCLEOTIDE SEQUENCE [LARGE SCALE GENOMIC DNA]</scope>
    <source>
        <strain evidence="3">LMG 31523</strain>
    </source>
</reference>
<proteinExistence type="predicted"/>
<evidence type="ECO:0008006" key="4">
    <source>
        <dbReference type="Google" id="ProtNLM"/>
    </source>
</evidence>
<sequence>MMTAADLGWLAFAMLVPAAGVLGLGAIILGAIERRGRLVFAGLLLCSLCTGAVAALLVYTVALDHLGGQG</sequence>
<keyword evidence="1" id="KW-0812">Transmembrane</keyword>
<dbReference type="RefSeq" id="WP_211856273.1">
    <property type="nucleotide sequence ID" value="NZ_JAAGBB010000059.1"/>
</dbReference>
<keyword evidence="1" id="KW-0472">Membrane</keyword>
<gene>
    <name evidence="2" type="ORF">GXW71_29355</name>
</gene>
<comment type="caution">
    <text evidence="2">The sequence shown here is derived from an EMBL/GenBank/DDBJ whole genome shotgun (WGS) entry which is preliminary data.</text>
</comment>
<protein>
    <recommendedName>
        <fullName evidence="4">NADH-quinone oxidoreductase subunit L</fullName>
    </recommendedName>
</protein>
<keyword evidence="3" id="KW-1185">Reference proteome</keyword>
<keyword evidence="1" id="KW-1133">Transmembrane helix</keyword>
<evidence type="ECO:0000313" key="3">
    <source>
        <dbReference type="Proteomes" id="UP001196870"/>
    </source>
</evidence>
<feature type="transmembrane region" description="Helical" evidence="1">
    <location>
        <begin position="39"/>
        <end position="62"/>
    </location>
</feature>
<organism evidence="2 3">
    <name type="scientific">Plastoroseomonas hellenica</name>
    <dbReference type="NCBI Taxonomy" id="2687306"/>
    <lineage>
        <taxon>Bacteria</taxon>
        <taxon>Pseudomonadati</taxon>
        <taxon>Pseudomonadota</taxon>
        <taxon>Alphaproteobacteria</taxon>
        <taxon>Acetobacterales</taxon>
        <taxon>Acetobacteraceae</taxon>
        <taxon>Plastoroseomonas</taxon>
    </lineage>
</organism>